<dbReference type="KEGG" id="mpi:Mpet_0084"/>
<dbReference type="NCBIfam" id="TIGR04154">
    <property type="entry name" value="archaeo_STT3"/>
    <property type="match status" value="1"/>
</dbReference>
<dbReference type="AlphaFoldDB" id="E1RDI1"/>
<gene>
    <name evidence="22" type="ordered locus">Mpet_0084</name>
</gene>
<feature type="transmembrane region" description="Helical" evidence="18">
    <location>
        <begin position="313"/>
        <end position="332"/>
    </location>
</feature>
<keyword evidence="10" id="KW-0479">Metal-binding</keyword>
<keyword evidence="13 18" id="KW-0472">Membrane</keyword>
<dbReference type="CAZy" id="GT66">
    <property type="family name" value="Glycosyltransferase Family 66"/>
</dbReference>
<reference evidence="22 23" key="1">
    <citation type="journal article" date="2010" name="Stand. Genomic Sci.">
        <title>Complete genome sequence of Methanoplanus petrolearius type strain (SEBR 4847).</title>
        <authorList>
            <person name="Brambilla E."/>
            <person name="Djao O.D."/>
            <person name="Daligault H."/>
            <person name="Lapidus A."/>
            <person name="Lucas S."/>
            <person name="Hammon N."/>
            <person name="Nolan M."/>
            <person name="Tice H."/>
            <person name="Cheng J.F."/>
            <person name="Han C."/>
            <person name="Tapia R."/>
            <person name="Goodwin L."/>
            <person name="Pitluck S."/>
            <person name="Liolios K."/>
            <person name="Ivanova N."/>
            <person name="Mavromatis K."/>
            <person name="Mikhailova N."/>
            <person name="Pati A."/>
            <person name="Chen A."/>
            <person name="Palaniappan K."/>
            <person name="Land M."/>
            <person name="Hauser L."/>
            <person name="Chang Y.J."/>
            <person name="Jeffries C.D."/>
            <person name="Rohde M."/>
            <person name="Spring S."/>
            <person name="Sikorski J."/>
            <person name="Goker M."/>
            <person name="Woyke T."/>
            <person name="Bristow J."/>
            <person name="Eisen J.A."/>
            <person name="Markowitz V."/>
            <person name="Hugenholtz P."/>
            <person name="Kyrpides N.C."/>
            <person name="Klenk H.P."/>
        </authorList>
    </citation>
    <scope>NUCLEOTIDE SEQUENCE [LARGE SCALE GENOMIC DNA]</scope>
    <source>
        <strain evidence="23">DSM 11571 / OCM 486 / SEBR 4847</strain>
    </source>
</reference>
<evidence type="ECO:0000256" key="18">
    <source>
        <dbReference type="SAM" id="Phobius"/>
    </source>
</evidence>
<keyword evidence="14" id="KW-0464">Manganese</keyword>
<evidence type="ECO:0000256" key="7">
    <source>
        <dbReference type="ARBA" id="ARBA00022676"/>
    </source>
</evidence>
<evidence type="ECO:0000256" key="9">
    <source>
        <dbReference type="ARBA" id="ARBA00022692"/>
    </source>
</evidence>
<protein>
    <recommendedName>
        <fullName evidence="6">dolichyl-phosphooligosaccharide-protein glycotransferase</fullName>
        <ecNumber evidence="6">2.4.99.21</ecNumber>
    </recommendedName>
    <alternativeName>
        <fullName evidence="15">Oligosaccharyl transferase</fullName>
    </alternativeName>
</protein>
<feature type="transmembrane region" description="Helical" evidence="18">
    <location>
        <begin position="12"/>
        <end position="31"/>
    </location>
</feature>
<evidence type="ECO:0000256" key="13">
    <source>
        <dbReference type="ARBA" id="ARBA00023136"/>
    </source>
</evidence>
<dbReference type="Proteomes" id="UP000006565">
    <property type="component" value="Chromosome"/>
</dbReference>
<feature type="transmembrane region" description="Helical" evidence="18">
    <location>
        <begin position="135"/>
        <end position="154"/>
    </location>
</feature>
<evidence type="ECO:0000256" key="1">
    <source>
        <dbReference type="ARBA" id="ARBA00001936"/>
    </source>
</evidence>
<evidence type="ECO:0000256" key="10">
    <source>
        <dbReference type="ARBA" id="ARBA00022723"/>
    </source>
</evidence>
<dbReference type="UniPathway" id="UPA00378"/>
<dbReference type="RefSeq" id="WP_013328044.1">
    <property type="nucleotide sequence ID" value="NC_014507.1"/>
</dbReference>
<dbReference type="OrthoDB" id="82393at2157"/>
<feature type="domain" description="AglB-like core" evidence="21">
    <location>
        <begin position="523"/>
        <end position="624"/>
    </location>
</feature>
<dbReference type="HOGENOM" id="CLU_008803_0_0_2"/>
<comment type="similarity">
    <text evidence="5">Belongs to the STT3 family.</text>
</comment>
<feature type="region of interest" description="Disordered" evidence="17">
    <location>
        <begin position="452"/>
        <end position="480"/>
    </location>
</feature>
<keyword evidence="23" id="KW-1185">Reference proteome</keyword>
<feature type="transmembrane region" description="Helical" evidence="18">
    <location>
        <begin position="397"/>
        <end position="415"/>
    </location>
</feature>
<comment type="subcellular location">
    <subcellularLocation>
        <location evidence="3">Cell membrane</location>
        <topology evidence="3">Multi-pass membrane protein</topology>
    </subcellularLocation>
</comment>
<dbReference type="GO" id="GO:0004576">
    <property type="term" value="F:oligosaccharyl transferase activity"/>
    <property type="evidence" value="ECO:0007669"/>
    <property type="project" value="InterPro"/>
</dbReference>
<accession>E1RDI1</accession>
<dbReference type="Pfam" id="PF18079">
    <property type="entry name" value="AglB_L1"/>
    <property type="match status" value="1"/>
</dbReference>
<evidence type="ECO:0000256" key="14">
    <source>
        <dbReference type="ARBA" id="ARBA00023211"/>
    </source>
</evidence>
<keyword evidence="11" id="KW-0460">Magnesium</keyword>
<feature type="transmembrane region" description="Helical" evidence="18">
    <location>
        <begin position="112"/>
        <end position="129"/>
    </location>
</feature>
<evidence type="ECO:0000256" key="12">
    <source>
        <dbReference type="ARBA" id="ARBA00022989"/>
    </source>
</evidence>
<feature type="transmembrane region" description="Helical" evidence="18">
    <location>
        <begin position="204"/>
        <end position="237"/>
    </location>
</feature>
<dbReference type="GO" id="GO:0046872">
    <property type="term" value="F:metal ion binding"/>
    <property type="evidence" value="ECO:0007669"/>
    <property type="project" value="UniProtKB-KW"/>
</dbReference>
<dbReference type="EC" id="2.4.99.21" evidence="6"/>
<dbReference type="InterPro" id="IPR054479">
    <property type="entry name" value="AglB-like_core"/>
</dbReference>
<dbReference type="InterPro" id="IPR048307">
    <property type="entry name" value="STT3_N"/>
</dbReference>
<dbReference type="PANTHER" id="PTHR13872">
    <property type="entry name" value="DOLICHYL-DIPHOSPHOOLIGOSACCHARIDE--PROTEIN GLYCOSYLTRANSFERASE SUBUNIT"/>
    <property type="match status" value="1"/>
</dbReference>
<evidence type="ECO:0000256" key="6">
    <source>
        <dbReference type="ARBA" id="ARBA00012602"/>
    </source>
</evidence>
<evidence type="ECO:0000259" key="19">
    <source>
        <dbReference type="Pfam" id="PF02516"/>
    </source>
</evidence>
<proteinExistence type="inferred from homology"/>
<comment type="pathway">
    <text evidence="4">Protein modification; protein glycosylation.</text>
</comment>
<dbReference type="EMBL" id="CP002117">
    <property type="protein sequence ID" value="ADN34865.1"/>
    <property type="molecule type" value="Genomic_DNA"/>
</dbReference>
<comment type="cofactor">
    <cofactor evidence="2">
        <name>Mg(2+)</name>
        <dbReference type="ChEBI" id="CHEBI:18420"/>
    </cofactor>
</comment>
<dbReference type="PANTHER" id="PTHR13872:SF1">
    <property type="entry name" value="DOLICHYL-DIPHOSPHOOLIGOSACCHARIDE--PROTEIN GLYCOSYLTRANSFERASE SUBUNIT STT3B"/>
    <property type="match status" value="1"/>
</dbReference>
<name>E1RDI1_METP4</name>
<feature type="compositionally biased region" description="Basic residues" evidence="17">
    <location>
        <begin position="465"/>
        <end position="480"/>
    </location>
</feature>
<feature type="transmembrane region" description="Helical" evidence="18">
    <location>
        <begin position="421"/>
        <end position="442"/>
    </location>
</feature>
<dbReference type="GO" id="GO:0005886">
    <property type="term" value="C:plasma membrane"/>
    <property type="evidence" value="ECO:0007669"/>
    <property type="project" value="UniProtKB-SubCell"/>
</dbReference>
<feature type="domain" description="Archaeal glycosylation protein B peripheral" evidence="20">
    <location>
        <begin position="787"/>
        <end position="860"/>
    </location>
</feature>
<evidence type="ECO:0000256" key="5">
    <source>
        <dbReference type="ARBA" id="ARBA00010810"/>
    </source>
</evidence>
<comment type="catalytic activity">
    <reaction evidence="16">
        <text>an archaeal dolichyl phosphooligosaccharide + [protein]-L-asparagine = an archaeal dolichyl phosphate + a glycoprotein with the oligosaccharide chain attached by N-beta-D-glycosyl linkage to a protein L-asparagine.</text>
        <dbReference type="EC" id="2.4.99.21"/>
    </reaction>
</comment>
<keyword evidence="8 22" id="KW-0808">Transferase</keyword>
<dbReference type="GeneID" id="9742522"/>
<evidence type="ECO:0000259" key="21">
    <source>
        <dbReference type="Pfam" id="PF22627"/>
    </source>
</evidence>
<evidence type="ECO:0000313" key="22">
    <source>
        <dbReference type="EMBL" id="ADN34865.1"/>
    </source>
</evidence>
<evidence type="ECO:0000256" key="4">
    <source>
        <dbReference type="ARBA" id="ARBA00004922"/>
    </source>
</evidence>
<evidence type="ECO:0000256" key="3">
    <source>
        <dbReference type="ARBA" id="ARBA00004651"/>
    </source>
</evidence>
<evidence type="ECO:0000313" key="23">
    <source>
        <dbReference type="Proteomes" id="UP000006565"/>
    </source>
</evidence>
<dbReference type="InterPro" id="IPR026410">
    <property type="entry name" value="OlisacTrfase_arch"/>
</dbReference>
<evidence type="ECO:0000256" key="8">
    <source>
        <dbReference type="ARBA" id="ARBA00022679"/>
    </source>
</evidence>
<dbReference type="STRING" id="679926.Mpet_0084"/>
<keyword evidence="7" id="KW-0328">Glycosyltransferase</keyword>
<evidence type="ECO:0000256" key="2">
    <source>
        <dbReference type="ARBA" id="ARBA00001946"/>
    </source>
</evidence>
<sequence>MDFQSSLNKRNLIVLILIIVFAYFAFWMRMIPAEGLVSSAGVDLLGNDPWYNLREIEVMVSNSLQYPWFDPMTYYPYGTDNFWGPLFPMIASVMCILAGASTRPEIMYVSSFLPPLMAAAMVPVTYFVAERVYNWKAGLAAAFIVSFVGGQYFYRSLFAFVDHHIAEVFFSTLFCLAYIAYLVYVNKHPVDFRDKESLKIPALIAVGSGIAYTLGLYVMPTMALFALLVAIFTGLMFIINSYRNVSSEYLVLANTVTFLVAIAGLLVLGLHHSGTSMIRYSMGHVYAYLALIVGTLVLYGLRRALNEKPWHYYLGSVIAFGVVAIAFMIVAMPDFYGTFLSGLAGFFGYSAQLTTIEEAQNWSLDKAWSSFNVGIILMILGLFASVFLYLKEKKETFIFILVWSLLIIYSTTIQVRYEYYLGVNIAILTGILTACTLSYGWSEIEKILSGLKSEQQAPPQEESKKKGKGKNQPKALPKKKPVNSGKIIPFAAVVVFIAAFAYVMVPVDINTSEVMKNYGGMTYDWKEALEWFGENSPETGIDYYAIYDRADYTNPPESYGVMSWWDYGHWITFISERPPNANPFQEGVAGSNGAAAYFIQQSEEESNAILDNLNTRYVITDAEMDSGDGKFWAMSTWYDPEVQSAPYLEHFLNINSDNSYSVVTFYTPEYYNTMISRLHNFDGSMVDPSQVVYIEYVDGAAYGSPYPILSAATMLGFNEAEAKAEEFNAANAGTGKAAEILSWNVLVPDGKVPALQHYRLIHESPTNILEANNQDLKYVKVFEYVPGAVINGEGTIKIDLETGTGRQFSYMQESVDGRFIVPYSTTGANGDVMPLGDYTIVETGETFSVSEDAVMNGLTIN</sequence>
<organism evidence="22 23">
    <name type="scientific">Methanolacinia petrolearia (strain DSM 11571 / OCM 486 / SEBR 4847)</name>
    <name type="common">Methanoplanus petrolearius</name>
    <dbReference type="NCBI Taxonomy" id="679926"/>
    <lineage>
        <taxon>Archaea</taxon>
        <taxon>Methanobacteriati</taxon>
        <taxon>Methanobacteriota</taxon>
        <taxon>Stenosarchaea group</taxon>
        <taxon>Methanomicrobia</taxon>
        <taxon>Methanomicrobiales</taxon>
        <taxon>Methanomicrobiaceae</taxon>
        <taxon>Methanolacinia</taxon>
    </lineage>
</organism>
<feature type="transmembrane region" description="Helical" evidence="18">
    <location>
        <begin position="166"/>
        <end position="184"/>
    </location>
</feature>
<feature type="transmembrane region" description="Helical" evidence="18">
    <location>
        <begin position="487"/>
        <end position="505"/>
    </location>
</feature>
<dbReference type="eggNOG" id="arCOG02043">
    <property type="taxonomic scope" value="Archaea"/>
</dbReference>
<evidence type="ECO:0000256" key="17">
    <source>
        <dbReference type="SAM" id="MobiDB-lite"/>
    </source>
</evidence>
<evidence type="ECO:0000256" key="15">
    <source>
        <dbReference type="ARBA" id="ARBA00030679"/>
    </source>
</evidence>
<keyword evidence="9 18" id="KW-0812">Transmembrane</keyword>
<dbReference type="InterPro" id="IPR003674">
    <property type="entry name" value="Oligo_trans_STT3"/>
</dbReference>
<dbReference type="Pfam" id="PF02516">
    <property type="entry name" value="STT3"/>
    <property type="match status" value="1"/>
</dbReference>
<feature type="domain" description="Oligosaccharyl transferase STT3 N-terminal" evidence="19">
    <location>
        <begin position="47"/>
        <end position="433"/>
    </location>
</feature>
<dbReference type="Gene3D" id="3.40.50.12610">
    <property type="match status" value="1"/>
</dbReference>
<evidence type="ECO:0000259" key="20">
    <source>
        <dbReference type="Pfam" id="PF18079"/>
    </source>
</evidence>
<dbReference type="Gene3D" id="2.60.40.3390">
    <property type="match status" value="1"/>
</dbReference>
<dbReference type="Pfam" id="PF22627">
    <property type="entry name" value="AglB_core-like"/>
    <property type="match status" value="1"/>
</dbReference>
<feature type="transmembrane region" description="Helical" evidence="18">
    <location>
        <begin position="371"/>
        <end position="390"/>
    </location>
</feature>
<feature type="transmembrane region" description="Helical" evidence="18">
    <location>
        <begin position="82"/>
        <end position="100"/>
    </location>
</feature>
<feature type="transmembrane region" description="Helical" evidence="18">
    <location>
        <begin position="249"/>
        <end position="271"/>
    </location>
</feature>
<keyword evidence="12 18" id="KW-1133">Transmembrane helix</keyword>
<dbReference type="InterPro" id="IPR041154">
    <property type="entry name" value="AglB_P1"/>
</dbReference>
<feature type="transmembrane region" description="Helical" evidence="18">
    <location>
        <begin position="283"/>
        <end position="301"/>
    </location>
</feature>
<comment type="cofactor">
    <cofactor evidence="1">
        <name>Mn(2+)</name>
        <dbReference type="ChEBI" id="CHEBI:29035"/>
    </cofactor>
</comment>
<evidence type="ECO:0000256" key="16">
    <source>
        <dbReference type="ARBA" id="ARBA00034066"/>
    </source>
</evidence>
<evidence type="ECO:0000256" key="11">
    <source>
        <dbReference type="ARBA" id="ARBA00022842"/>
    </source>
</evidence>